<dbReference type="Gene3D" id="3.40.720.10">
    <property type="entry name" value="Alkaline Phosphatase, subunit A"/>
    <property type="match status" value="1"/>
</dbReference>
<comment type="caution">
    <text evidence="4">The sequence shown here is derived from an EMBL/GenBank/DDBJ whole genome shotgun (WGS) entry which is preliminary data.</text>
</comment>
<dbReference type="SUPFAM" id="SSF53649">
    <property type="entry name" value="Alkaline phosphatase-like"/>
    <property type="match status" value="1"/>
</dbReference>
<name>X0Y8N7_9ZZZZ</name>
<dbReference type="Pfam" id="PF00884">
    <property type="entry name" value="Sulfatase"/>
    <property type="match status" value="1"/>
</dbReference>
<evidence type="ECO:0000313" key="4">
    <source>
        <dbReference type="EMBL" id="GAG33246.1"/>
    </source>
</evidence>
<gene>
    <name evidence="4" type="ORF">S01H1_64955</name>
</gene>
<evidence type="ECO:0000259" key="3">
    <source>
        <dbReference type="Pfam" id="PF00884"/>
    </source>
</evidence>
<keyword evidence="2" id="KW-0378">Hydrolase</keyword>
<sequence length="149" mass="16420">MIRLFILLATCAVNLPALVLARHPNVVILLTDDQGTLDANCYGSADLHTPHIDKLAATGVRFTQAYAHTVCCPARAMLLTGRHPQRNGVHFWTQGDMNAVKGINMALEEVTLAEVLQSASYRTALYGKWHLGAHRDYGPKEQGFDEFFG</sequence>
<dbReference type="PANTHER" id="PTHR42693">
    <property type="entry name" value="ARYLSULFATASE FAMILY MEMBER"/>
    <property type="match status" value="1"/>
</dbReference>
<dbReference type="PANTHER" id="PTHR42693:SF53">
    <property type="entry name" value="ENDO-4-O-SULFATASE"/>
    <property type="match status" value="1"/>
</dbReference>
<dbReference type="AlphaFoldDB" id="X0Y8N7"/>
<proteinExistence type="inferred from homology"/>
<evidence type="ECO:0000256" key="2">
    <source>
        <dbReference type="ARBA" id="ARBA00022801"/>
    </source>
</evidence>
<organism evidence="4">
    <name type="scientific">marine sediment metagenome</name>
    <dbReference type="NCBI Taxonomy" id="412755"/>
    <lineage>
        <taxon>unclassified sequences</taxon>
        <taxon>metagenomes</taxon>
        <taxon>ecological metagenomes</taxon>
    </lineage>
</organism>
<dbReference type="InterPro" id="IPR050738">
    <property type="entry name" value="Sulfatase"/>
</dbReference>
<protein>
    <recommendedName>
        <fullName evidence="3">Sulfatase N-terminal domain-containing protein</fullName>
    </recommendedName>
</protein>
<reference evidence="4" key="1">
    <citation type="journal article" date="2014" name="Front. Microbiol.">
        <title>High frequency of phylogenetically diverse reductive dehalogenase-homologous genes in deep subseafloor sedimentary metagenomes.</title>
        <authorList>
            <person name="Kawai M."/>
            <person name="Futagami T."/>
            <person name="Toyoda A."/>
            <person name="Takaki Y."/>
            <person name="Nishi S."/>
            <person name="Hori S."/>
            <person name="Arai W."/>
            <person name="Tsubouchi T."/>
            <person name="Morono Y."/>
            <person name="Uchiyama I."/>
            <person name="Ito T."/>
            <person name="Fujiyama A."/>
            <person name="Inagaki F."/>
            <person name="Takami H."/>
        </authorList>
    </citation>
    <scope>NUCLEOTIDE SEQUENCE</scope>
    <source>
        <strain evidence="4">Expedition CK06-06</strain>
    </source>
</reference>
<dbReference type="EMBL" id="BARS01042846">
    <property type="protein sequence ID" value="GAG33246.1"/>
    <property type="molecule type" value="Genomic_DNA"/>
</dbReference>
<comment type="similarity">
    <text evidence="1">Belongs to the sulfatase family.</text>
</comment>
<feature type="non-terminal residue" evidence="4">
    <location>
        <position position="149"/>
    </location>
</feature>
<dbReference type="InterPro" id="IPR000917">
    <property type="entry name" value="Sulfatase_N"/>
</dbReference>
<feature type="domain" description="Sulfatase N-terminal" evidence="3">
    <location>
        <begin position="24"/>
        <end position="149"/>
    </location>
</feature>
<dbReference type="InterPro" id="IPR017850">
    <property type="entry name" value="Alkaline_phosphatase_core_sf"/>
</dbReference>
<evidence type="ECO:0000256" key="1">
    <source>
        <dbReference type="ARBA" id="ARBA00008779"/>
    </source>
</evidence>
<dbReference type="GO" id="GO:0004065">
    <property type="term" value="F:arylsulfatase activity"/>
    <property type="evidence" value="ECO:0007669"/>
    <property type="project" value="TreeGrafter"/>
</dbReference>
<accession>X0Y8N7</accession>